<protein>
    <submittedName>
        <fullName evidence="1">Uncharacterized protein</fullName>
    </submittedName>
</protein>
<accession>A0A8J8P614</accession>
<reference evidence="1" key="1">
    <citation type="submission" date="2019-06" db="EMBL/GenBank/DDBJ databases">
        <authorList>
            <person name="Zheng W."/>
        </authorList>
    </citation>
    <scope>NUCLEOTIDE SEQUENCE</scope>
    <source>
        <strain evidence="1">QDHG01</strain>
    </source>
</reference>
<evidence type="ECO:0000313" key="2">
    <source>
        <dbReference type="Proteomes" id="UP000785679"/>
    </source>
</evidence>
<proteinExistence type="predicted"/>
<comment type="caution">
    <text evidence="1">The sequence shown here is derived from an EMBL/GenBank/DDBJ whole genome shotgun (WGS) entry which is preliminary data.</text>
</comment>
<evidence type="ECO:0000313" key="1">
    <source>
        <dbReference type="EMBL" id="TNV87732.1"/>
    </source>
</evidence>
<dbReference type="Proteomes" id="UP000785679">
    <property type="component" value="Unassembled WGS sequence"/>
</dbReference>
<organism evidence="1 2">
    <name type="scientific">Halteria grandinella</name>
    <dbReference type="NCBI Taxonomy" id="5974"/>
    <lineage>
        <taxon>Eukaryota</taxon>
        <taxon>Sar</taxon>
        <taxon>Alveolata</taxon>
        <taxon>Ciliophora</taxon>
        <taxon>Intramacronucleata</taxon>
        <taxon>Spirotrichea</taxon>
        <taxon>Stichotrichia</taxon>
        <taxon>Sporadotrichida</taxon>
        <taxon>Halteriidae</taxon>
        <taxon>Halteria</taxon>
    </lineage>
</organism>
<dbReference type="EMBL" id="RRYP01000258">
    <property type="protein sequence ID" value="TNV87732.1"/>
    <property type="molecule type" value="Genomic_DNA"/>
</dbReference>
<sequence>MQFKHEQPLRTSLTKKNLDFDTTLSETFIDSAKYLLRQCFEVLANFDSQSKRIRSSITQLQQKVQTILSNFQERLEVYLNCKNQNLKDQDIFIVMQQAALDKIMDQLMEY</sequence>
<gene>
    <name evidence="1" type="ORF">FGO68_gene16173</name>
</gene>
<dbReference type="AlphaFoldDB" id="A0A8J8P614"/>
<name>A0A8J8P614_HALGN</name>
<keyword evidence="2" id="KW-1185">Reference proteome</keyword>